<dbReference type="AlphaFoldDB" id="A0AAV3S4J6"/>
<keyword evidence="2" id="KW-1185">Reference proteome</keyword>
<comment type="caution">
    <text evidence="1">The sequence shown here is derived from an EMBL/GenBank/DDBJ whole genome shotgun (WGS) entry which is preliminary data.</text>
</comment>
<evidence type="ECO:0000313" key="1">
    <source>
        <dbReference type="EMBL" id="GAA0295673.1"/>
    </source>
</evidence>
<protein>
    <submittedName>
        <fullName evidence="1">Uncharacterized protein</fullName>
    </submittedName>
</protein>
<gene>
    <name evidence="1" type="ORF">GCM10009066_07730</name>
</gene>
<name>A0AAV3S4J6_9EURY</name>
<dbReference type="Proteomes" id="UP001500837">
    <property type="component" value="Unassembled WGS sequence"/>
</dbReference>
<evidence type="ECO:0000313" key="2">
    <source>
        <dbReference type="Proteomes" id="UP001500837"/>
    </source>
</evidence>
<reference evidence="1 2" key="1">
    <citation type="journal article" date="2019" name="Int. J. Syst. Evol. Microbiol.">
        <title>The Global Catalogue of Microorganisms (GCM) 10K type strain sequencing project: providing services to taxonomists for standard genome sequencing and annotation.</title>
        <authorList>
            <consortium name="The Broad Institute Genomics Platform"/>
            <consortium name="The Broad Institute Genome Sequencing Center for Infectious Disease"/>
            <person name="Wu L."/>
            <person name="Ma J."/>
        </authorList>
    </citation>
    <scope>NUCLEOTIDE SEQUENCE [LARGE SCALE GENOMIC DNA]</scope>
    <source>
        <strain evidence="1 2">JCM 16330</strain>
    </source>
</reference>
<proteinExistence type="predicted"/>
<accession>A0AAV3S4J6</accession>
<organism evidence="1 2">
    <name type="scientific">Halarchaeum salinum</name>
    <dbReference type="NCBI Taxonomy" id="489912"/>
    <lineage>
        <taxon>Archaea</taxon>
        <taxon>Methanobacteriati</taxon>
        <taxon>Methanobacteriota</taxon>
        <taxon>Stenosarchaea group</taxon>
        <taxon>Halobacteria</taxon>
        <taxon>Halobacteriales</taxon>
        <taxon>Halobacteriaceae</taxon>
    </lineage>
</organism>
<sequence length="184" mass="20163">MSEGVSTSCSRVDLGYMRGIPIYRFKYDKKYKFAMVLRHMQRRRLLKQTGICLSVALAGCAGGSPDERAAESSGGEQETAGCSDAIRILSEFEDFPEGGTYKKGNEPTKASLQISFENTADVPVYYTISATFIEFSTGRERDAGTISGTLEGGNTRSHEFVYEGSPQTVVEIDDYELAVQSECS</sequence>
<dbReference type="EMBL" id="BAAABL010000033">
    <property type="protein sequence ID" value="GAA0295673.1"/>
    <property type="molecule type" value="Genomic_DNA"/>
</dbReference>